<dbReference type="Pfam" id="PF01757">
    <property type="entry name" value="Acyl_transf_3"/>
    <property type="match status" value="1"/>
</dbReference>
<accession>A0A4Y5YZE3</accession>
<keyword evidence="1" id="KW-0472">Membrane</keyword>
<keyword evidence="1" id="KW-0812">Transmembrane</keyword>
<gene>
    <name evidence="3" type="ORF">FIV34_00270</name>
</gene>
<protein>
    <submittedName>
        <fullName evidence="3">Acyltransferase</fullName>
    </submittedName>
</protein>
<dbReference type="KEGG" id="lpy:FIV34_00270"/>
<dbReference type="AlphaFoldDB" id="A0A4Y5YZE3"/>
<reference evidence="3 4" key="1">
    <citation type="submission" date="2019-06" db="EMBL/GenBank/DDBJ databases">
        <title>A complete genome sequence for Luteibacter pinisoli MAH-14.</title>
        <authorList>
            <person name="Baltrus D.A."/>
        </authorList>
    </citation>
    <scope>NUCLEOTIDE SEQUENCE [LARGE SCALE GENOMIC DNA]</scope>
    <source>
        <strain evidence="3 4">MAH-14</strain>
    </source>
</reference>
<evidence type="ECO:0000313" key="4">
    <source>
        <dbReference type="Proteomes" id="UP000316093"/>
    </source>
</evidence>
<feature type="transmembrane region" description="Helical" evidence="1">
    <location>
        <begin position="122"/>
        <end position="141"/>
    </location>
</feature>
<feature type="transmembrane region" description="Helical" evidence="1">
    <location>
        <begin position="55"/>
        <end position="73"/>
    </location>
</feature>
<dbReference type="Proteomes" id="UP000316093">
    <property type="component" value="Chromosome"/>
</dbReference>
<dbReference type="GO" id="GO:0016747">
    <property type="term" value="F:acyltransferase activity, transferring groups other than amino-acyl groups"/>
    <property type="evidence" value="ECO:0007669"/>
    <property type="project" value="InterPro"/>
</dbReference>
<feature type="domain" description="Acyltransferase 3" evidence="2">
    <location>
        <begin position="20"/>
        <end position="345"/>
    </location>
</feature>
<feature type="transmembrane region" description="Helical" evidence="1">
    <location>
        <begin position="325"/>
        <end position="345"/>
    </location>
</feature>
<name>A0A4Y5YZE3_9GAMM</name>
<feature type="transmembrane region" description="Helical" evidence="1">
    <location>
        <begin position="210"/>
        <end position="228"/>
    </location>
</feature>
<dbReference type="InterPro" id="IPR050879">
    <property type="entry name" value="Acyltransferase_3"/>
</dbReference>
<sequence length="382" mass="42047">MTHSLFPDIRAPQPARQHFPALDGLRGVAALAVVVFHFMEMVIGNYSQLFIGHGWLAVDFFFCLSGFVIGYAYDDRIGSMGLLTFARVRLIRLHPMVVFGSVLGLIALYADPFRATPLNLSPGQVSLIFLASVFLIPYPAMQERSFCLFSLNSPAWSLFWEYIANIVYALFLCRLGRRGLVVATVVAAAILCAVGYTQGNLWAGFNGETFWVGAARVNFSFLAGLLVYRSGLLIRTRLGFTVPAVLLALALMTPYATGGWIREAVVIMLVFPALVMIGAGVTLNERSKRFCKLAGDISYPLYTTHYAVIYAFGNYVDTRHPSATQLSLVIGGGVIGTVAFAYIVMRCYDIPLRAYLGHLMRFPEGGFATPSGRPRHRTDHSN</sequence>
<organism evidence="3 4">
    <name type="scientific">Luteibacter pinisoli</name>
    <dbReference type="NCBI Taxonomy" id="2589080"/>
    <lineage>
        <taxon>Bacteria</taxon>
        <taxon>Pseudomonadati</taxon>
        <taxon>Pseudomonadota</taxon>
        <taxon>Gammaproteobacteria</taxon>
        <taxon>Lysobacterales</taxon>
        <taxon>Rhodanobacteraceae</taxon>
        <taxon>Luteibacter</taxon>
    </lineage>
</organism>
<proteinExistence type="predicted"/>
<dbReference type="OrthoDB" id="9767863at2"/>
<dbReference type="InterPro" id="IPR002656">
    <property type="entry name" value="Acyl_transf_3_dom"/>
</dbReference>
<dbReference type="PANTHER" id="PTHR23028:SF134">
    <property type="entry name" value="PUTATIVE (AFU_ORTHOLOGUE AFUA_4G08520)-RELATED"/>
    <property type="match status" value="1"/>
</dbReference>
<keyword evidence="3" id="KW-0808">Transferase</keyword>
<evidence type="ECO:0000313" key="3">
    <source>
        <dbReference type="EMBL" id="QDE37739.1"/>
    </source>
</evidence>
<keyword evidence="4" id="KW-1185">Reference proteome</keyword>
<feature type="transmembrane region" description="Helical" evidence="1">
    <location>
        <begin position="93"/>
        <end position="110"/>
    </location>
</feature>
<feature type="transmembrane region" description="Helical" evidence="1">
    <location>
        <begin position="240"/>
        <end position="258"/>
    </location>
</feature>
<dbReference type="PANTHER" id="PTHR23028">
    <property type="entry name" value="ACETYLTRANSFERASE"/>
    <property type="match status" value="1"/>
</dbReference>
<feature type="transmembrane region" description="Helical" evidence="1">
    <location>
        <begin position="180"/>
        <end position="198"/>
    </location>
</feature>
<keyword evidence="1" id="KW-1133">Transmembrane helix</keyword>
<evidence type="ECO:0000256" key="1">
    <source>
        <dbReference type="SAM" id="Phobius"/>
    </source>
</evidence>
<keyword evidence="3" id="KW-0012">Acyltransferase</keyword>
<feature type="transmembrane region" description="Helical" evidence="1">
    <location>
        <begin position="153"/>
        <end position="173"/>
    </location>
</feature>
<feature type="transmembrane region" description="Helical" evidence="1">
    <location>
        <begin position="24"/>
        <end position="43"/>
    </location>
</feature>
<feature type="transmembrane region" description="Helical" evidence="1">
    <location>
        <begin position="264"/>
        <end position="281"/>
    </location>
</feature>
<dbReference type="EMBL" id="CP041046">
    <property type="protein sequence ID" value="QDE37739.1"/>
    <property type="molecule type" value="Genomic_DNA"/>
</dbReference>
<evidence type="ECO:0000259" key="2">
    <source>
        <dbReference type="Pfam" id="PF01757"/>
    </source>
</evidence>
<feature type="transmembrane region" description="Helical" evidence="1">
    <location>
        <begin position="293"/>
        <end position="313"/>
    </location>
</feature>